<dbReference type="Proteomes" id="UP000034616">
    <property type="component" value="Unassembled WGS sequence"/>
</dbReference>
<dbReference type="Gene3D" id="3.20.20.10">
    <property type="entry name" value="Alanine racemase"/>
    <property type="match status" value="1"/>
</dbReference>
<dbReference type="SMART" id="SM01005">
    <property type="entry name" value="Ala_racemase_C"/>
    <property type="match status" value="1"/>
</dbReference>
<evidence type="ECO:0000256" key="3">
    <source>
        <dbReference type="ARBA" id="ARBA00023235"/>
    </source>
</evidence>
<dbReference type="PATRIC" id="fig|1618985.3.peg.1030"/>
<dbReference type="Pfam" id="PF00842">
    <property type="entry name" value="Ala_racemase_C"/>
    <property type="match status" value="1"/>
</dbReference>
<feature type="binding site" evidence="4 6">
    <location>
        <position position="330"/>
    </location>
    <ligand>
        <name>substrate</name>
    </ligand>
</feature>
<dbReference type="InterPro" id="IPR000821">
    <property type="entry name" value="Ala_racemase"/>
</dbReference>
<dbReference type="GO" id="GO:0030170">
    <property type="term" value="F:pyridoxal phosphate binding"/>
    <property type="evidence" value="ECO:0007669"/>
    <property type="project" value="UniProtKB-UniRule"/>
</dbReference>
<dbReference type="InterPro" id="IPR011079">
    <property type="entry name" value="Ala_racemase_C"/>
</dbReference>
<dbReference type="UniPathway" id="UPA00042">
    <property type="reaction ID" value="UER00497"/>
</dbReference>
<accession>A0A0G0UAN3</accession>
<dbReference type="AlphaFoldDB" id="A0A0G0UAN3"/>
<evidence type="ECO:0000256" key="5">
    <source>
        <dbReference type="PIRSR" id="PIRSR600821-50"/>
    </source>
</evidence>
<comment type="catalytic activity">
    <reaction evidence="4">
        <text>L-alanine = D-alanine</text>
        <dbReference type="Rhea" id="RHEA:20249"/>
        <dbReference type="ChEBI" id="CHEBI:57416"/>
        <dbReference type="ChEBI" id="CHEBI:57972"/>
        <dbReference type="EC" id="5.1.1.1"/>
    </reaction>
</comment>
<comment type="function">
    <text evidence="4">Catalyzes the interconversion of L-alanine and D-alanine. May also act on other amino acids.</text>
</comment>
<evidence type="ECO:0000259" key="7">
    <source>
        <dbReference type="SMART" id="SM01005"/>
    </source>
</evidence>
<dbReference type="GO" id="GO:0030632">
    <property type="term" value="P:D-alanine biosynthetic process"/>
    <property type="evidence" value="ECO:0007669"/>
    <property type="project" value="UniProtKB-UniRule"/>
</dbReference>
<dbReference type="FunFam" id="3.20.20.10:FF:000002">
    <property type="entry name" value="Alanine racemase"/>
    <property type="match status" value="1"/>
</dbReference>
<dbReference type="GO" id="GO:0005829">
    <property type="term" value="C:cytosol"/>
    <property type="evidence" value="ECO:0007669"/>
    <property type="project" value="TreeGrafter"/>
</dbReference>
<dbReference type="EMBL" id="LCAH01000021">
    <property type="protein sequence ID" value="KKR86054.1"/>
    <property type="molecule type" value="Genomic_DNA"/>
</dbReference>
<gene>
    <name evidence="8" type="ORF">UU35_C0021G0011</name>
</gene>
<feature type="active site" description="Proton acceptor; specific for L-alanine" evidence="4">
    <location>
        <position position="282"/>
    </location>
</feature>
<feature type="modified residue" description="N6-(pyridoxal phosphate)lysine" evidence="4 5">
    <location>
        <position position="47"/>
    </location>
</feature>
<dbReference type="SUPFAM" id="SSF51419">
    <property type="entry name" value="PLP-binding barrel"/>
    <property type="match status" value="1"/>
</dbReference>
<evidence type="ECO:0000313" key="9">
    <source>
        <dbReference type="Proteomes" id="UP000034616"/>
    </source>
</evidence>
<comment type="caution">
    <text evidence="8">The sequence shown here is derived from an EMBL/GenBank/DDBJ whole genome shotgun (WGS) entry which is preliminary data.</text>
</comment>
<evidence type="ECO:0000256" key="6">
    <source>
        <dbReference type="PIRSR" id="PIRSR600821-52"/>
    </source>
</evidence>
<dbReference type="PROSITE" id="PS00395">
    <property type="entry name" value="ALANINE_RACEMASE"/>
    <property type="match status" value="1"/>
</dbReference>
<evidence type="ECO:0000256" key="2">
    <source>
        <dbReference type="ARBA" id="ARBA00022898"/>
    </source>
</evidence>
<dbReference type="GO" id="GO:0008784">
    <property type="term" value="F:alanine racemase activity"/>
    <property type="evidence" value="ECO:0007669"/>
    <property type="project" value="UniProtKB-UniRule"/>
</dbReference>
<dbReference type="InterPro" id="IPR029066">
    <property type="entry name" value="PLP-binding_barrel"/>
</dbReference>
<proteinExistence type="inferred from homology"/>
<dbReference type="HAMAP" id="MF_01201">
    <property type="entry name" value="Ala_racemase"/>
    <property type="match status" value="1"/>
</dbReference>
<dbReference type="PANTHER" id="PTHR30511:SF0">
    <property type="entry name" value="ALANINE RACEMASE, CATABOLIC-RELATED"/>
    <property type="match status" value="1"/>
</dbReference>
<feature type="domain" description="Alanine racemase C-terminal" evidence="7">
    <location>
        <begin position="261"/>
        <end position="389"/>
    </location>
</feature>
<dbReference type="PANTHER" id="PTHR30511">
    <property type="entry name" value="ALANINE RACEMASE"/>
    <property type="match status" value="1"/>
</dbReference>
<reference evidence="8 9" key="1">
    <citation type="journal article" date="2015" name="Nature">
        <title>rRNA introns, odd ribosomes, and small enigmatic genomes across a large radiation of phyla.</title>
        <authorList>
            <person name="Brown C.T."/>
            <person name="Hug L.A."/>
            <person name="Thomas B.C."/>
            <person name="Sharon I."/>
            <person name="Castelle C.J."/>
            <person name="Singh A."/>
            <person name="Wilkins M.J."/>
            <person name="Williams K.H."/>
            <person name="Banfield J.F."/>
        </authorList>
    </citation>
    <scope>NUCLEOTIDE SEQUENCE [LARGE SCALE GENOMIC DNA]</scope>
</reference>
<dbReference type="PRINTS" id="PR00992">
    <property type="entry name" value="ALARACEMASE"/>
</dbReference>
<dbReference type="InterPro" id="IPR020622">
    <property type="entry name" value="Ala_racemase_pyridoxalP-BS"/>
</dbReference>
<sequence length="389" mass="43106">MKEKREYKHSVSNYRTWIELNQRALQQNICSLQSILNPGTRFCAVVKANAYGHGMKEIALIAARTGVDAFAVDSIDEALTLRDLLPSALLIVLGYTLQDRLIDAVQQGIELTVYDPDTIRRLEEVAASLAKITRVHLKVETGTSRQGILAQDLKSILEILHTCPHIEMSGLSTHFANVEDADDSSYANRQFAHFLESQTCVTEAGFTPAHIHCACSAAFILYPDTHATLVRAGISMYGVWPSKQTEQFARRHAIKLELEPVLAWKTQIAQVKSLPAGTPVSYGLTEVLRRQSRVAVLPVGYSDGYDRRLSSIGEVLIGGHRCKVLGRICMNMMMVDVSEVPQIAPEQEAILLGRMGCYEVSAVDMAEKIHTIPYEVVARLNPLLPRIVV</sequence>
<feature type="active site" description="Proton acceptor; specific for D-alanine" evidence="4">
    <location>
        <position position="47"/>
    </location>
</feature>
<dbReference type="InterPro" id="IPR009006">
    <property type="entry name" value="Ala_racemase/Decarboxylase_C"/>
</dbReference>
<protein>
    <recommendedName>
        <fullName evidence="4">Alanine racemase</fullName>
        <ecNumber evidence="4">5.1.1.1</ecNumber>
    </recommendedName>
</protein>
<comment type="similarity">
    <text evidence="4">Belongs to the alanine racemase family.</text>
</comment>
<comment type="pathway">
    <text evidence="4">Amino-acid biosynthesis; D-alanine biosynthesis; D-alanine from L-alanine: step 1/1.</text>
</comment>
<dbReference type="SUPFAM" id="SSF50621">
    <property type="entry name" value="Alanine racemase C-terminal domain-like"/>
    <property type="match status" value="1"/>
</dbReference>
<dbReference type="InterPro" id="IPR001608">
    <property type="entry name" value="Ala_racemase_N"/>
</dbReference>
<evidence type="ECO:0000256" key="1">
    <source>
        <dbReference type="ARBA" id="ARBA00001933"/>
    </source>
</evidence>
<dbReference type="EC" id="5.1.1.1" evidence="4"/>
<dbReference type="CDD" id="cd00430">
    <property type="entry name" value="PLPDE_III_AR"/>
    <property type="match status" value="1"/>
</dbReference>
<keyword evidence="2 4" id="KW-0663">Pyridoxal phosphate</keyword>
<name>A0A0G0UAN3_9BACT</name>
<comment type="cofactor">
    <cofactor evidence="1 4 5">
        <name>pyridoxal 5'-phosphate</name>
        <dbReference type="ChEBI" id="CHEBI:597326"/>
    </cofactor>
</comment>
<organism evidence="8 9">
    <name type="scientific">Candidatus Uhrbacteria bacterium GW2011_GWC2_41_11</name>
    <dbReference type="NCBI Taxonomy" id="1618985"/>
    <lineage>
        <taxon>Bacteria</taxon>
        <taxon>Candidatus Uhriibacteriota</taxon>
    </lineage>
</organism>
<feature type="binding site" evidence="4 6">
    <location>
        <position position="145"/>
    </location>
    <ligand>
        <name>substrate</name>
    </ligand>
</feature>
<evidence type="ECO:0000313" key="8">
    <source>
        <dbReference type="EMBL" id="KKR86054.1"/>
    </source>
</evidence>
<dbReference type="Pfam" id="PF01168">
    <property type="entry name" value="Ala_racemase_N"/>
    <property type="match status" value="1"/>
</dbReference>
<dbReference type="NCBIfam" id="TIGR00492">
    <property type="entry name" value="alr"/>
    <property type="match status" value="1"/>
</dbReference>
<evidence type="ECO:0000256" key="4">
    <source>
        <dbReference type="HAMAP-Rule" id="MF_01201"/>
    </source>
</evidence>
<keyword evidence="3 4" id="KW-0413">Isomerase</keyword>
<dbReference type="Gene3D" id="2.40.37.10">
    <property type="entry name" value="Lyase, Ornithine Decarboxylase, Chain A, domain 1"/>
    <property type="match status" value="1"/>
</dbReference>